<evidence type="ECO:0000313" key="3">
    <source>
        <dbReference type="Proteomes" id="UP000278804"/>
    </source>
</evidence>
<protein>
    <submittedName>
        <fullName evidence="2">Helix-turn-helix domain-containing protein</fullName>
    </submittedName>
</protein>
<sequence>MGRPKGGLNNKWTYEDRIKVVTRHIDEHISAAKLSQETGIPKGTINGWIDRFMRDGKEGLKNKKKTGNHFSALHTSKSLTEIERLQLEILKRDIEIARLKRYQVKGVGVNKEFVTLKTRIPNST</sequence>
<dbReference type="Proteomes" id="UP000278804">
    <property type="component" value="Chromosome"/>
</dbReference>
<organism evidence="2 3">
    <name type="scientific">Erysipelothrix piscisicarius</name>
    <dbReference type="NCBI Taxonomy" id="2485784"/>
    <lineage>
        <taxon>Bacteria</taxon>
        <taxon>Bacillati</taxon>
        <taxon>Bacillota</taxon>
        <taxon>Erysipelotrichia</taxon>
        <taxon>Erysipelotrichales</taxon>
        <taxon>Erysipelotrichaceae</taxon>
        <taxon>Erysipelothrix</taxon>
    </lineage>
</organism>
<dbReference type="Pfam" id="PF13518">
    <property type="entry name" value="HTH_28"/>
    <property type="match status" value="1"/>
</dbReference>
<name>A0A3Q8S8H7_9FIRM</name>
<dbReference type="InterPro" id="IPR055247">
    <property type="entry name" value="InsJ-like_HTH"/>
</dbReference>
<evidence type="ECO:0000259" key="1">
    <source>
        <dbReference type="Pfam" id="PF13518"/>
    </source>
</evidence>
<evidence type="ECO:0000313" key="2">
    <source>
        <dbReference type="EMBL" id="AZK44750.1"/>
    </source>
</evidence>
<dbReference type="InterPro" id="IPR010921">
    <property type="entry name" value="Trp_repressor/repl_initiator"/>
</dbReference>
<dbReference type="SUPFAM" id="SSF48295">
    <property type="entry name" value="TrpR-like"/>
    <property type="match status" value="1"/>
</dbReference>
<keyword evidence="3" id="KW-1185">Reference proteome</keyword>
<dbReference type="EMBL" id="CP034234">
    <property type="protein sequence ID" value="AZK44750.1"/>
    <property type="molecule type" value="Genomic_DNA"/>
</dbReference>
<accession>A0A3Q8S8H7</accession>
<reference evidence="2 3" key="1">
    <citation type="journal article" date="2020" name="Int. J. Syst. Evol. Microbiol.">
        <title>Description of Erysipelothrix piscisicarius sp. nov., an emergent fish pathogen, and assessment of virulence using a tiger barb (Puntigrus tetrazona) infection model.</title>
        <authorList>
            <person name="Pomaranski E.K."/>
            <person name="Griffin M.J."/>
            <person name="Camus A.C."/>
            <person name="Armwood A.R."/>
            <person name="Shelley J."/>
            <person name="Waldbieser G.C."/>
            <person name="LaFrentz B.R."/>
            <person name="Garcia J.C."/>
            <person name="Yanong R."/>
            <person name="Soto E."/>
        </authorList>
    </citation>
    <scope>NUCLEOTIDE SEQUENCE [LARGE SCALE GENOMIC DNA]</scope>
    <source>
        <strain evidence="2 3">15TAL0474</strain>
    </source>
</reference>
<dbReference type="AlphaFoldDB" id="A0A3Q8S8H7"/>
<dbReference type="GO" id="GO:0043565">
    <property type="term" value="F:sequence-specific DNA binding"/>
    <property type="evidence" value="ECO:0007669"/>
    <property type="project" value="InterPro"/>
</dbReference>
<dbReference type="Gene3D" id="1.10.10.10">
    <property type="entry name" value="Winged helix-like DNA-binding domain superfamily/Winged helix DNA-binding domain"/>
    <property type="match status" value="1"/>
</dbReference>
<gene>
    <name evidence="2" type="ORF">EEI45_02825</name>
</gene>
<proteinExistence type="predicted"/>
<dbReference type="InterPro" id="IPR036388">
    <property type="entry name" value="WH-like_DNA-bd_sf"/>
</dbReference>
<dbReference type="KEGG" id="eri:EEI45_02825"/>
<feature type="domain" description="Insertion element IS150 protein InsJ-like helix-turn-helix" evidence="1">
    <location>
        <begin position="17"/>
        <end position="65"/>
    </location>
</feature>